<proteinExistence type="predicted"/>
<name>E1X364_HALMS</name>
<dbReference type="HOGENOM" id="CLU_430083_0_0_7"/>
<reference evidence="3" key="1">
    <citation type="journal article" date="2013" name="ISME J.">
        <title>A small predatory core genome in the divergent marine Bacteriovorax marinus SJ and the terrestrial Bdellovibrio bacteriovorus.</title>
        <authorList>
            <person name="Crossman L.C."/>
            <person name="Chen H."/>
            <person name="Cerdeno-Tarraga A.M."/>
            <person name="Brooks K."/>
            <person name="Quail M.A."/>
            <person name="Pineiro S.A."/>
            <person name="Hobley L."/>
            <person name="Sockett R.E."/>
            <person name="Bentley S.D."/>
            <person name="Parkhill J."/>
            <person name="Williams H.N."/>
            <person name="Stine O.C."/>
        </authorList>
    </citation>
    <scope>NUCLEOTIDE SEQUENCE [LARGE SCALE GENOMIC DNA]</scope>
    <source>
        <strain evidence="3">ATCC BAA-682 / DSM 15412 / SJ</strain>
    </source>
</reference>
<dbReference type="Proteomes" id="UP000008963">
    <property type="component" value="Chromosome"/>
</dbReference>
<protein>
    <submittedName>
        <fullName evidence="2">Uncharacterized protein</fullName>
    </submittedName>
</protein>
<accession>E1X364</accession>
<dbReference type="STRING" id="862908.BMS_2083"/>
<evidence type="ECO:0000313" key="2">
    <source>
        <dbReference type="EMBL" id="CBW26894.1"/>
    </source>
</evidence>
<evidence type="ECO:0000256" key="1">
    <source>
        <dbReference type="SAM" id="MobiDB-lite"/>
    </source>
</evidence>
<keyword evidence="3" id="KW-1185">Reference proteome</keyword>
<dbReference type="KEGG" id="bmx:BMS_2083"/>
<organism evidence="2 3">
    <name type="scientific">Halobacteriovorax marinus (strain ATCC BAA-682 / DSM 15412 / SJ)</name>
    <name type="common">Bacteriovorax marinus</name>
    <dbReference type="NCBI Taxonomy" id="862908"/>
    <lineage>
        <taxon>Bacteria</taxon>
        <taxon>Pseudomonadati</taxon>
        <taxon>Bdellovibrionota</taxon>
        <taxon>Bacteriovoracia</taxon>
        <taxon>Bacteriovoracales</taxon>
        <taxon>Halobacteriovoraceae</taxon>
        <taxon>Halobacteriovorax</taxon>
    </lineage>
</organism>
<evidence type="ECO:0000313" key="3">
    <source>
        <dbReference type="Proteomes" id="UP000008963"/>
    </source>
</evidence>
<feature type="region of interest" description="Disordered" evidence="1">
    <location>
        <begin position="596"/>
        <end position="636"/>
    </location>
</feature>
<dbReference type="RefSeq" id="WP_014244672.1">
    <property type="nucleotide sequence ID" value="NC_016620.1"/>
</dbReference>
<feature type="compositionally biased region" description="Basic and acidic residues" evidence="1">
    <location>
        <begin position="596"/>
        <end position="605"/>
    </location>
</feature>
<dbReference type="AlphaFoldDB" id="E1X364"/>
<dbReference type="PATRIC" id="fig|862908.3.peg.1981"/>
<feature type="compositionally biased region" description="Basic and acidic residues" evidence="1">
    <location>
        <begin position="612"/>
        <end position="623"/>
    </location>
</feature>
<dbReference type="OrthoDB" id="5287704at2"/>
<gene>
    <name evidence="2" type="ordered locus">BMS_2083</name>
</gene>
<dbReference type="EMBL" id="FQ312005">
    <property type="protein sequence ID" value="CBW26894.1"/>
    <property type="molecule type" value="Genomic_DNA"/>
</dbReference>
<sequence length="636" mass="73824">MAEINKSSNIIVYCGNDKGYFQSLEQRFKQRYESLNFSFVISFTEDESSYLSLLVDILKLNPKIIYIDFSVNTKSFLKLSRQLKRLSTLDHVPIVGLVESKKYLRECSASGVDFTHVKCGEIHDVVYHPMYVAFEKQVAKPTFAKGKFKAPVSASLINDFRVGYITPEYIRAEGNFHQSKGDVLELSTSFPKETIPSKQFIVNSVSDSDLYYDFDYSYELGIQFVSEPSISEADLETANALEDPKAKENRLTELQNNLKIKQEEHANEVRVCKKKHLAWVNDKITFSNPKKTKILIFDGEMNFLDSVKTSLDQFPYTIRLQTVLTEDVESLRKVFPHLIGMNLISKTFLDKFNNPNLTLVEKEALEEELKERETNSLNHLGRLVKRVKDTENYTPFIIVFNCLNFTSKSLQDTYEYPLIISHKGKMDLDYILKMAEIFERKQVDKYNAKVEAKIASLRKKDPKKYGRITKADFEEKRYYVNKNDDMSFLSLTHDIEVLTISETEITFKSERQLSPSTYRFDVPLKCSVTIVPTDGNYFQKDGQDFIYKAFIHSVDEIDKKGIRKYVNDTFFADLNEKRDKELQEFKNLNNSILEEKKSKEEKSVEETLEEINNDRDEEARPKDNSSIGFSRKLKDD</sequence>